<gene>
    <name evidence="10" type="ORF">GOM49_02600</name>
</gene>
<evidence type="ECO:0000256" key="1">
    <source>
        <dbReference type="ARBA" id="ARBA00004651"/>
    </source>
</evidence>
<dbReference type="EMBL" id="CP046522">
    <property type="protein sequence ID" value="QGU94171.1"/>
    <property type="molecule type" value="Genomic_DNA"/>
</dbReference>
<evidence type="ECO:0000256" key="7">
    <source>
        <dbReference type="ARBA" id="ARBA00023136"/>
    </source>
</evidence>
<dbReference type="Pfam" id="PF12822">
    <property type="entry name" value="ECF_trnsprt"/>
    <property type="match status" value="1"/>
</dbReference>
<dbReference type="Gene3D" id="1.10.1760.20">
    <property type="match status" value="1"/>
</dbReference>
<evidence type="ECO:0000256" key="2">
    <source>
        <dbReference type="ARBA" id="ARBA00005540"/>
    </source>
</evidence>
<dbReference type="PANTHER" id="PTHR38438">
    <property type="entry name" value="RIBOFLAVIN TRANSPORTER RIBU"/>
    <property type="match status" value="1"/>
</dbReference>
<reference evidence="10 11" key="1">
    <citation type="submission" date="2019-12" db="EMBL/GenBank/DDBJ databases">
        <title>Genome sequenceing of Clostridium bovifaecis.</title>
        <authorList>
            <person name="Yao Y."/>
        </authorList>
    </citation>
    <scope>NUCLEOTIDE SEQUENCE [LARGE SCALE GENOMIC DNA]</scope>
    <source>
        <strain evidence="10 11">BXX</strain>
    </source>
</reference>
<evidence type="ECO:0000256" key="8">
    <source>
        <dbReference type="PIRNR" id="PIRNR037778"/>
    </source>
</evidence>
<protein>
    <recommendedName>
        <fullName evidence="8">Riboflavin transporter</fullName>
    </recommendedName>
</protein>
<evidence type="ECO:0000256" key="5">
    <source>
        <dbReference type="ARBA" id="ARBA00022692"/>
    </source>
</evidence>
<keyword evidence="5 9" id="KW-0812">Transmembrane</keyword>
<dbReference type="InterPro" id="IPR024529">
    <property type="entry name" value="ECF_trnsprt_substrate-spec"/>
</dbReference>
<keyword evidence="7 8" id="KW-0472">Membrane</keyword>
<comment type="subcellular location">
    <subcellularLocation>
        <location evidence="1">Cell membrane</location>
        <topology evidence="1">Multi-pass membrane protein</topology>
    </subcellularLocation>
</comment>
<dbReference type="PIRSF" id="PIRSF037778">
    <property type="entry name" value="UCP037778_transp_RibU"/>
    <property type="match status" value="1"/>
</dbReference>
<feature type="transmembrane region" description="Helical" evidence="9">
    <location>
        <begin position="108"/>
        <end position="130"/>
    </location>
</feature>
<name>A0A6I6EVJ2_9CLOT</name>
<proteinExistence type="inferred from homology"/>
<dbReference type="PANTHER" id="PTHR38438:SF1">
    <property type="entry name" value="RIBOFLAVIN TRANSPORTER RIBU"/>
    <property type="match status" value="1"/>
</dbReference>
<evidence type="ECO:0000256" key="6">
    <source>
        <dbReference type="ARBA" id="ARBA00022989"/>
    </source>
</evidence>
<dbReference type="InterPro" id="IPR025720">
    <property type="entry name" value="RibU"/>
</dbReference>
<feature type="transmembrane region" description="Helical" evidence="9">
    <location>
        <begin position="43"/>
        <end position="63"/>
    </location>
</feature>
<dbReference type="GO" id="GO:0032217">
    <property type="term" value="F:riboflavin transmembrane transporter activity"/>
    <property type="evidence" value="ECO:0007669"/>
    <property type="project" value="UniProtKB-UniRule"/>
</dbReference>
<feature type="transmembrane region" description="Helical" evidence="9">
    <location>
        <begin position="12"/>
        <end position="31"/>
    </location>
</feature>
<dbReference type="AlphaFoldDB" id="A0A6I6EVJ2"/>
<sequence length="206" mass="22231">MRQKGLNTMIKISLLSVMAFILMFFEVPLPIFPNFLKIDLSDLPALLGAFALGPAAAIGIEFFKNVLHIIFKGTQTGFVGELANFAVGAILAATAGSIYRIKKSKKTAILGLIIGSVVMSIAASVLNYTILLPLYAKVYKAPIDAFVAMGSAVNPSIKTVKDLVMWSILPFNLLKGLVVSVVTVPLYKSVSPFLHSEELSEKRRTA</sequence>
<comment type="function">
    <text evidence="8">Probably a riboflavin-binding protein that interacts with the energy-coupling factor (ECF) ABC-transporter complex.</text>
</comment>
<keyword evidence="3 8" id="KW-0813">Transport</keyword>
<dbReference type="Proteomes" id="UP000422764">
    <property type="component" value="Chromosome"/>
</dbReference>
<evidence type="ECO:0000313" key="10">
    <source>
        <dbReference type="EMBL" id="QGU94171.1"/>
    </source>
</evidence>
<evidence type="ECO:0000256" key="3">
    <source>
        <dbReference type="ARBA" id="ARBA00022448"/>
    </source>
</evidence>
<feature type="transmembrane region" description="Helical" evidence="9">
    <location>
        <begin position="163"/>
        <end position="187"/>
    </location>
</feature>
<keyword evidence="4 8" id="KW-1003">Cell membrane</keyword>
<evidence type="ECO:0000256" key="4">
    <source>
        <dbReference type="ARBA" id="ARBA00022475"/>
    </source>
</evidence>
<accession>A0A6I6EVJ2</accession>
<evidence type="ECO:0000313" key="11">
    <source>
        <dbReference type="Proteomes" id="UP000422764"/>
    </source>
</evidence>
<evidence type="ECO:0000256" key="9">
    <source>
        <dbReference type="SAM" id="Phobius"/>
    </source>
</evidence>
<comment type="similarity">
    <text evidence="2 8">Belongs to the prokaryotic riboflavin transporter (P-RFT) (TC 2.A.87) family.</text>
</comment>
<keyword evidence="6 9" id="KW-1133">Transmembrane helix</keyword>
<keyword evidence="11" id="KW-1185">Reference proteome</keyword>
<organism evidence="10 11">
    <name type="scientific">Clostridium bovifaecis</name>
    <dbReference type="NCBI Taxonomy" id="2184719"/>
    <lineage>
        <taxon>Bacteria</taxon>
        <taxon>Bacillati</taxon>
        <taxon>Bacillota</taxon>
        <taxon>Clostridia</taxon>
        <taxon>Eubacteriales</taxon>
        <taxon>Clostridiaceae</taxon>
        <taxon>Clostridium</taxon>
    </lineage>
</organism>
<dbReference type="GO" id="GO:0005886">
    <property type="term" value="C:plasma membrane"/>
    <property type="evidence" value="ECO:0007669"/>
    <property type="project" value="UniProtKB-SubCell"/>
</dbReference>